<dbReference type="InterPro" id="IPR002018">
    <property type="entry name" value="CarbesteraseB"/>
</dbReference>
<reference evidence="4" key="1">
    <citation type="submission" date="2021-03" db="EMBL/GenBank/DDBJ databases">
        <authorList>
            <person name="Bekaert M."/>
        </authorList>
    </citation>
    <scope>NUCLEOTIDE SEQUENCE</scope>
</reference>
<dbReference type="SUPFAM" id="SSF53474">
    <property type="entry name" value="alpha/beta-Hydrolases"/>
    <property type="match status" value="2"/>
</dbReference>
<dbReference type="AlphaFoldDB" id="A0A8S3TXH7"/>
<evidence type="ECO:0000256" key="1">
    <source>
        <dbReference type="ARBA" id="ARBA00005964"/>
    </source>
</evidence>
<feature type="domain" description="Carboxylesterase type B" evidence="3">
    <location>
        <begin position="1"/>
        <end position="270"/>
    </location>
</feature>
<keyword evidence="4" id="KW-0378">Hydrolase</keyword>
<dbReference type="EC" id="3.1.1.1" evidence="4"/>
<evidence type="ECO:0000256" key="2">
    <source>
        <dbReference type="SAM" id="MobiDB-lite"/>
    </source>
</evidence>
<feature type="compositionally biased region" description="Low complexity" evidence="2">
    <location>
        <begin position="860"/>
        <end position="878"/>
    </location>
</feature>
<feature type="domain" description="Carboxylesterase type B" evidence="3">
    <location>
        <begin position="317"/>
        <end position="841"/>
    </location>
</feature>
<proteinExistence type="inferred from homology"/>
<dbReference type="PANTHER" id="PTHR43903">
    <property type="entry name" value="NEUROLIGIN"/>
    <property type="match status" value="1"/>
</dbReference>
<evidence type="ECO:0000313" key="5">
    <source>
        <dbReference type="Proteomes" id="UP000683360"/>
    </source>
</evidence>
<gene>
    <name evidence="4" type="ORF">MEDL_48636</name>
</gene>
<dbReference type="GO" id="GO:0106435">
    <property type="term" value="F:carboxylesterase activity"/>
    <property type="evidence" value="ECO:0007669"/>
    <property type="project" value="UniProtKB-EC"/>
</dbReference>
<comment type="similarity">
    <text evidence="1">Belongs to the type-B carboxylesterase/lipase family.</text>
</comment>
<dbReference type="EC" id="3.1.1.84" evidence="4"/>
<dbReference type="OrthoDB" id="408631at2759"/>
<sequence>MKCLRSKSSKDIHEACEMISNKTHQLEKVHIGIPFAPVVDNNFLVDKPQNILENPGPVLDFYRSLDILIGNSDSEGSSLILILEGRKDINVTTGVPSNYLCDHIIPTLSIDYYNNISSMTPLICNEYRSDGSLLQQSRNSVNFYGDVFFYSPSVSNLNIHSSNRDSHHFFYLNTRQSVDNSLGTPWFNGTAHGDELFYLFPDLISNPSKDDKSFSMTLVKYWSNFAKTGDVNGPGLPHWPQYDVHDKQYAELDVNVKIKSNLFKSRVDFWLNDIKPLLRMQKLDNNGGQPCCQISFMMHVLLMLSLAVVTVLGQSTITVNTRLGKLKGVSSSVNDGNSSYQLRIYKNIPYAKPPVGQLRFMEPVAHYGWTGTLDATRFGPSCIQLSSPSDAKFLPNLNQSEDCLQLNIYAPVNASSSNKKSVMVWIHGGGYSNGQAMLFDASYLSALGDVVVVTVNYRLHILGFFSTSDSVAPGNYGLWDQKLAIKWVHDNIDQYGGDPRSVTIFGESAGGFSVALQAINPNNRGLFQRVIAQSGVSNTFLATSPIPRQSAKALANDLDCSDALTVDTMSCLRNKSADEIRNSLLTLTKQFYLTPDIHIYIAFAPVVDNNFLIDTPQNIMSGKGPGFEFYKSLDVIIGNCESEGSLLVSTMHTRNYTNLINGIPSELLCKNIIPTMAADYFQNNTDIIKPICDQYKVNGLSNQSMNAVNYYGDIFMYSPAVQSLQIHAAQSNHKHFQYISRRSSIWSLSTKQYAPWFEGPGHASEIPFLFPFKSLSNATEDDKNYSVTMIKYWSNFAKTGDTNGDGLPVWKQYDLVTRSYIVLDVNVTTQQNLYKDRIDFWLQTIPNILNATKTTTSAGTISTATSSEEVSTQQSTPSMKNNPKNPDNGGQSCIPQMFYLVIVLLFACLAL</sequence>
<comment type="caution">
    <text evidence="4">The sequence shown here is derived from an EMBL/GenBank/DDBJ whole genome shotgun (WGS) entry which is preliminary data.</text>
</comment>
<protein>
    <submittedName>
        <fullName evidence="4">CES2</fullName>
        <ecNumber evidence="4">3.1.1.1</ecNumber>
        <ecNumber evidence="4">3.1.1.56</ecNumber>
        <ecNumber evidence="4">3.1.1.84</ecNumber>
    </submittedName>
</protein>
<feature type="region of interest" description="Disordered" evidence="2">
    <location>
        <begin position="860"/>
        <end position="887"/>
    </location>
</feature>
<dbReference type="InterPro" id="IPR029058">
    <property type="entry name" value="AB_hydrolase_fold"/>
</dbReference>
<name>A0A8S3TXH7_MYTED</name>
<dbReference type="GO" id="GO:0047374">
    <property type="term" value="F:methylumbelliferyl-acetate deacetylase activity"/>
    <property type="evidence" value="ECO:0007669"/>
    <property type="project" value="UniProtKB-EC"/>
</dbReference>
<evidence type="ECO:0000259" key="3">
    <source>
        <dbReference type="Pfam" id="PF00135"/>
    </source>
</evidence>
<dbReference type="EC" id="3.1.1.56" evidence="4"/>
<dbReference type="Proteomes" id="UP000683360">
    <property type="component" value="Unassembled WGS sequence"/>
</dbReference>
<dbReference type="Pfam" id="PF00135">
    <property type="entry name" value="COesterase"/>
    <property type="match status" value="2"/>
</dbReference>
<dbReference type="InterPro" id="IPR051093">
    <property type="entry name" value="Neuroligin/BSAL"/>
</dbReference>
<organism evidence="4 5">
    <name type="scientific">Mytilus edulis</name>
    <name type="common">Blue mussel</name>
    <dbReference type="NCBI Taxonomy" id="6550"/>
    <lineage>
        <taxon>Eukaryota</taxon>
        <taxon>Metazoa</taxon>
        <taxon>Spiralia</taxon>
        <taxon>Lophotrochozoa</taxon>
        <taxon>Mollusca</taxon>
        <taxon>Bivalvia</taxon>
        <taxon>Autobranchia</taxon>
        <taxon>Pteriomorphia</taxon>
        <taxon>Mytilida</taxon>
        <taxon>Mytiloidea</taxon>
        <taxon>Mytilidae</taxon>
        <taxon>Mytilinae</taxon>
        <taxon>Mytilus</taxon>
    </lineage>
</organism>
<keyword evidence="5" id="KW-1185">Reference proteome</keyword>
<dbReference type="Gene3D" id="3.40.50.1820">
    <property type="entry name" value="alpha/beta hydrolase"/>
    <property type="match status" value="2"/>
</dbReference>
<dbReference type="EMBL" id="CAJPWZ010002341">
    <property type="protein sequence ID" value="CAG2236095.1"/>
    <property type="molecule type" value="Genomic_DNA"/>
</dbReference>
<evidence type="ECO:0000313" key="4">
    <source>
        <dbReference type="EMBL" id="CAG2236095.1"/>
    </source>
</evidence>
<accession>A0A8S3TXH7</accession>